<evidence type="ECO:0000256" key="5">
    <source>
        <dbReference type="ARBA" id="ARBA00023180"/>
    </source>
</evidence>
<gene>
    <name evidence="8" type="ORF">NQ315_005243</name>
</gene>
<evidence type="ECO:0000313" key="9">
    <source>
        <dbReference type="Proteomes" id="UP001159042"/>
    </source>
</evidence>
<dbReference type="PANTHER" id="PTHR43142">
    <property type="entry name" value="CARBOXYLIC ESTER HYDROLASE"/>
    <property type="match status" value="1"/>
</dbReference>
<name>A0AAV8W2K2_9CUCU</name>
<dbReference type="PROSITE" id="PS00941">
    <property type="entry name" value="CARBOXYLESTERASE_B_2"/>
    <property type="match status" value="1"/>
</dbReference>
<dbReference type="Gene3D" id="3.40.50.1820">
    <property type="entry name" value="alpha/beta hydrolase"/>
    <property type="match status" value="1"/>
</dbReference>
<dbReference type="InterPro" id="IPR029058">
    <property type="entry name" value="AB_hydrolase_fold"/>
</dbReference>
<dbReference type="InterPro" id="IPR019826">
    <property type="entry name" value="Carboxylesterase_B_AS"/>
</dbReference>
<dbReference type="Pfam" id="PF00135">
    <property type="entry name" value="COesterase"/>
    <property type="match status" value="1"/>
</dbReference>
<reference evidence="8 9" key="1">
    <citation type="journal article" date="2023" name="Insect Mol. Biol.">
        <title>Genome sequencing provides insights into the evolution of gene families encoding plant cell wall-degrading enzymes in longhorned beetles.</title>
        <authorList>
            <person name="Shin N.R."/>
            <person name="Okamura Y."/>
            <person name="Kirsch R."/>
            <person name="Pauchet Y."/>
        </authorList>
    </citation>
    <scope>NUCLEOTIDE SEQUENCE [LARGE SCALE GENOMIC DNA]</scope>
    <source>
        <strain evidence="8">EAD_L_NR</strain>
    </source>
</reference>
<accession>A0AAV8W2K2</accession>
<keyword evidence="9" id="KW-1185">Reference proteome</keyword>
<keyword evidence="2" id="KW-0719">Serine esterase</keyword>
<keyword evidence="3 6" id="KW-0378">Hydrolase</keyword>
<evidence type="ECO:0000256" key="2">
    <source>
        <dbReference type="ARBA" id="ARBA00022487"/>
    </source>
</evidence>
<evidence type="ECO:0000259" key="7">
    <source>
        <dbReference type="Pfam" id="PF00135"/>
    </source>
</evidence>
<dbReference type="AlphaFoldDB" id="A0AAV8W2K2"/>
<proteinExistence type="inferred from homology"/>
<dbReference type="PROSITE" id="PS00122">
    <property type="entry name" value="CARBOXYLESTERASE_B_1"/>
    <property type="match status" value="1"/>
</dbReference>
<sequence length="535" mass="59755">MACINVIAKRQIGEHPVVSIPNGKVRGTTQVTVGQKKVYHAFRGIPYAEPPIGERRFKAPVKKSRWVGTLNATEDKCECLQLRHPPGESEDCLYINVYTPRLHDGKIPVMVWIHAGGFSFGNSSYALYGPDYLLEETIVFVSFNYRLGFFGFFSTGDSACPGNFGLKDQIMALKWVQENIIHFGGDPEKVTVAGGSAGAASFSYLQQTELAKGLFRSGIMESGTSLCVWALGKHPEAAMYEVEQALNISTSNSTILIDEMRKIDYRVLQKIESDIATRFTFGGLKGSFVFGPVKEPGVVNQYSEQALSEGRFQRMPMIIGVNSNEGLIETNETVDQFLSKLGHLLPLAPKSLTKNITKLLEADTEIKNYYFGTSPIAEQPESVSKFIGDNIVNRPVRRTVLNQSKFVPVYYYKFSYVGLLGSPQNRSIPGEGVGHGEEIPYLFRTNDTVASSEADILTRARMVKMWTNFVKFGIPTPTKDDLLQNITWLTAPAGSDLFYLDIDTDLSIQRNPFEDAMNFWDRIYEEFGDPPYDTY</sequence>
<dbReference type="InterPro" id="IPR019819">
    <property type="entry name" value="Carboxylesterase_B_CS"/>
</dbReference>
<dbReference type="SUPFAM" id="SSF53474">
    <property type="entry name" value="alpha/beta-Hydrolases"/>
    <property type="match status" value="1"/>
</dbReference>
<evidence type="ECO:0000256" key="4">
    <source>
        <dbReference type="ARBA" id="ARBA00023157"/>
    </source>
</evidence>
<dbReference type="Proteomes" id="UP001159042">
    <property type="component" value="Unassembled WGS sequence"/>
</dbReference>
<dbReference type="GO" id="GO:0052689">
    <property type="term" value="F:carboxylic ester hydrolase activity"/>
    <property type="evidence" value="ECO:0007669"/>
    <property type="project" value="UniProtKB-KW"/>
</dbReference>
<comment type="caution">
    <text evidence="8">The sequence shown here is derived from an EMBL/GenBank/DDBJ whole genome shotgun (WGS) entry which is preliminary data.</text>
</comment>
<comment type="similarity">
    <text evidence="1 6">Belongs to the type-B carboxylesterase/lipase family.</text>
</comment>
<protein>
    <recommendedName>
        <fullName evidence="6">Carboxylic ester hydrolase</fullName>
        <ecNumber evidence="6">3.1.1.-</ecNumber>
    </recommendedName>
</protein>
<dbReference type="InterPro" id="IPR002018">
    <property type="entry name" value="CarbesteraseB"/>
</dbReference>
<organism evidence="8 9">
    <name type="scientific">Exocentrus adspersus</name>
    <dbReference type="NCBI Taxonomy" id="1586481"/>
    <lineage>
        <taxon>Eukaryota</taxon>
        <taxon>Metazoa</taxon>
        <taxon>Ecdysozoa</taxon>
        <taxon>Arthropoda</taxon>
        <taxon>Hexapoda</taxon>
        <taxon>Insecta</taxon>
        <taxon>Pterygota</taxon>
        <taxon>Neoptera</taxon>
        <taxon>Endopterygota</taxon>
        <taxon>Coleoptera</taxon>
        <taxon>Polyphaga</taxon>
        <taxon>Cucujiformia</taxon>
        <taxon>Chrysomeloidea</taxon>
        <taxon>Cerambycidae</taxon>
        <taxon>Lamiinae</taxon>
        <taxon>Acanthocinini</taxon>
        <taxon>Exocentrus</taxon>
    </lineage>
</organism>
<feature type="domain" description="Carboxylesterase type B" evidence="7">
    <location>
        <begin position="15"/>
        <end position="520"/>
    </location>
</feature>
<evidence type="ECO:0000313" key="8">
    <source>
        <dbReference type="EMBL" id="KAJ8920377.1"/>
    </source>
</evidence>
<evidence type="ECO:0000256" key="6">
    <source>
        <dbReference type="RuleBase" id="RU361235"/>
    </source>
</evidence>
<dbReference type="EMBL" id="JANEYG010000014">
    <property type="protein sequence ID" value="KAJ8920377.1"/>
    <property type="molecule type" value="Genomic_DNA"/>
</dbReference>
<dbReference type="PANTHER" id="PTHR43142:SF1">
    <property type="entry name" value="CARBOXYLIC ESTER HYDROLASE"/>
    <property type="match status" value="1"/>
</dbReference>
<dbReference type="EC" id="3.1.1.-" evidence="6"/>
<keyword evidence="5" id="KW-0325">Glycoprotein</keyword>
<keyword evidence="4" id="KW-1015">Disulfide bond</keyword>
<evidence type="ECO:0000256" key="1">
    <source>
        <dbReference type="ARBA" id="ARBA00005964"/>
    </source>
</evidence>
<evidence type="ECO:0000256" key="3">
    <source>
        <dbReference type="ARBA" id="ARBA00022801"/>
    </source>
</evidence>